<evidence type="ECO:0000313" key="2">
    <source>
        <dbReference type="EMBL" id="QYC37711.1"/>
    </source>
</evidence>
<evidence type="ECO:0000313" key="3">
    <source>
        <dbReference type="Proteomes" id="UP000824681"/>
    </source>
</evidence>
<name>A0ABX8TSL4_9ACTN</name>
<keyword evidence="3" id="KW-1185">Reference proteome</keyword>
<sequence length="219" mass="24444">MTTPPQWRMDELEALEERLDNEIAGLDEQLGAVYSQIEELAFSIDDYLAENDFIQVEQAVSQLVGLFREDIEDDLEYLIKLSEIKNGEGDSMSCGAEIPTLSKDRLPKREPTQSDDHDDVDYEVSALNERVNACANHLRDLFGQALEHWQEANEAANNGSGPAARTELGYVRKVATEAGKTFALWQACLSELYVVSPGSLGPISDLLLIPVERWIRSAE</sequence>
<dbReference type="Proteomes" id="UP000824681">
    <property type="component" value="Chromosome"/>
</dbReference>
<evidence type="ECO:0000256" key="1">
    <source>
        <dbReference type="SAM" id="MobiDB-lite"/>
    </source>
</evidence>
<accession>A0ABX8TSL4</accession>
<protein>
    <submittedName>
        <fullName evidence="2">Uncharacterized protein</fullName>
    </submittedName>
</protein>
<feature type="compositionally biased region" description="Basic and acidic residues" evidence="1">
    <location>
        <begin position="102"/>
        <end position="115"/>
    </location>
</feature>
<gene>
    <name evidence="2" type="ORF">Nocox_00360</name>
</gene>
<organism evidence="2 3">
    <name type="scientific">Nonomuraea coxensis DSM 45129</name>
    <dbReference type="NCBI Taxonomy" id="1122611"/>
    <lineage>
        <taxon>Bacteria</taxon>
        <taxon>Bacillati</taxon>
        <taxon>Actinomycetota</taxon>
        <taxon>Actinomycetes</taxon>
        <taxon>Streptosporangiales</taxon>
        <taxon>Streptosporangiaceae</taxon>
        <taxon>Nonomuraea</taxon>
    </lineage>
</organism>
<reference evidence="2 3" key="1">
    <citation type="journal article" date="2021" name="ACS Chem. Biol.">
        <title>Genomic-Led Discovery of a Novel Glycopeptide Antibiotic by Nonomuraea coxensis DSM 45129.</title>
        <authorList>
            <person name="Yushchuk O."/>
            <person name="Vior N.M."/>
            <person name="Andreo-Vidal A."/>
            <person name="Berini F."/>
            <person name="Ruckert C."/>
            <person name="Busche T."/>
            <person name="Binda E."/>
            <person name="Kalinowski J."/>
            <person name="Truman A.W."/>
            <person name="Marinelli F."/>
        </authorList>
    </citation>
    <scope>NUCLEOTIDE SEQUENCE [LARGE SCALE GENOMIC DNA]</scope>
    <source>
        <strain evidence="2 3">DSM 45129</strain>
    </source>
</reference>
<dbReference type="EMBL" id="CP068985">
    <property type="protein sequence ID" value="QYC37711.1"/>
    <property type="molecule type" value="Genomic_DNA"/>
</dbReference>
<feature type="region of interest" description="Disordered" evidence="1">
    <location>
        <begin position="90"/>
        <end position="119"/>
    </location>
</feature>
<proteinExistence type="predicted"/>